<sequence length="218" mass="24271">MRLPYIFISGLAAFALLVPSGTSFAQIFFKSSALSASVIDADTSEPVSGAVVVALWNLEKPRFLHGHDYEVLKKIETLTDQSGRFSLEAWGPKFVWPSWRMDGGSPYVYILKSGYQFEIIGNYSDDFARLGCPGSQFAKMTRGIPTHTNSLVVVSGNTCQIILKRPTEAPEEYASRLSMIRRDLCDSRDEAQCGNALIEYFAAEKQRLLKLGAKRADW</sequence>
<proteinExistence type="predicted"/>
<dbReference type="Proteomes" id="UP000483432">
    <property type="component" value="Unassembled WGS sequence"/>
</dbReference>
<evidence type="ECO:0000313" key="2">
    <source>
        <dbReference type="Proteomes" id="UP000483432"/>
    </source>
</evidence>
<dbReference type="AlphaFoldDB" id="A0A7C9P8V7"/>
<organism evidence="1 2">
    <name type="scientific">Sulfuriferula multivorans</name>
    <dbReference type="NCBI Taxonomy" id="1559896"/>
    <lineage>
        <taxon>Bacteria</taxon>
        <taxon>Pseudomonadati</taxon>
        <taxon>Pseudomonadota</taxon>
        <taxon>Betaproteobacteria</taxon>
        <taxon>Nitrosomonadales</taxon>
        <taxon>Sulfuricellaceae</taxon>
        <taxon>Sulfuriferula</taxon>
    </lineage>
</organism>
<comment type="caution">
    <text evidence="1">The sequence shown here is derived from an EMBL/GenBank/DDBJ whole genome shotgun (WGS) entry which is preliminary data.</text>
</comment>
<dbReference type="EMBL" id="JAAFGW010000184">
    <property type="protein sequence ID" value="NDP48954.1"/>
    <property type="molecule type" value="Genomic_DNA"/>
</dbReference>
<name>A0A7C9P8V7_9PROT</name>
<protein>
    <recommendedName>
        <fullName evidence="3">Carboxypeptidase regulatory-like domain-containing protein</fullName>
    </recommendedName>
</protein>
<evidence type="ECO:0000313" key="1">
    <source>
        <dbReference type="EMBL" id="NDP48954.1"/>
    </source>
</evidence>
<gene>
    <name evidence="1" type="ORF">GZ085_11335</name>
</gene>
<evidence type="ECO:0008006" key="3">
    <source>
        <dbReference type="Google" id="ProtNLM"/>
    </source>
</evidence>
<reference evidence="1 2" key="1">
    <citation type="submission" date="2019-09" db="EMBL/GenBank/DDBJ databases">
        <title>H2 Metabolism Revealed by Metagenomic Analysis in Subglacial Sediment of East Antarctica.</title>
        <authorList>
            <person name="Yang Z."/>
            <person name="Zhang Y."/>
            <person name="Lv Y."/>
            <person name="Yan W."/>
            <person name="Xiao X."/>
            <person name="Sun B."/>
            <person name="Ma H."/>
        </authorList>
    </citation>
    <scope>NUCLEOTIDE SEQUENCE [LARGE SCALE GENOMIC DNA]</scope>
    <source>
        <strain evidence="1">Bin2_2</strain>
    </source>
</reference>
<accession>A0A7C9P8V7</accession>